<organism evidence="1 2">
    <name type="scientific">Ascaris lumbricoides</name>
    <name type="common">Giant roundworm</name>
    <dbReference type="NCBI Taxonomy" id="6252"/>
    <lineage>
        <taxon>Eukaryota</taxon>
        <taxon>Metazoa</taxon>
        <taxon>Ecdysozoa</taxon>
        <taxon>Nematoda</taxon>
        <taxon>Chromadorea</taxon>
        <taxon>Rhabditida</taxon>
        <taxon>Spirurina</taxon>
        <taxon>Ascaridomorpha</taxon>
        <taxon>Ascaridoidea</taxon>
        <taxon>Ascarididae</taxon>
        <taxon>Ascaris</taxon>
    </lineage>
</organism>
<reference evidence="2" key="1">
    <citation type="submission" date="2017-02" db="UniProtKB">
        <authorList>
            <consortium name="WormBaseParasite"/>
        </authorList>
    </citation>
    <scope>IDENTIFICATION</scope>
</reference>
<accession>A0A0M3I8S7</accession>
<sequence length="60" mass="7128">MIGTPLINHILNLQSCIEYIYTKILTSFTAFSNKHQYTHYNFFISSHYRSRCHASILLIY</sequence>
<dbReference type="Proteomes" id="UP000036681">
    <property type="component" value="Unplaced"/>
</dbReference>
<proteinExistence type="predicted"/>
<evidence type="ECO:0000313" key="1">
    <source>
        <dbReference type="Proteomes" id="UP000036681"/>
    </source>
</evidence>
<name>A0A0M3I8S7_ASCLU</name>
<keyword evidence="1" id="KW-1185">Reference proteome</keyword>
<dbReference type="WBParaSite" id="ALUE_0001378101-mRNA-1">
    <property type="protein sequence ID" value="ALUE_0001378101-mRNA-1"/>
    <property type="gene ID" value="ALUE_0001378101"/>
</dbReference>
<dbReference type="AlphaFoldDB" id="A0A0M3I8S7"/>
<protein>
    <submittedName>
        <fullName evidence="2">Uncharacterized protein</fullName>
    </submittedName>
</protein>
<evidence type="ECO:0000313" key="2">
    <source>
        <dbReference type="WBParaSite" id="ALUE_0001378101-mRNA-1"/>
    </source>
</evidence>